<reference evidence="1" key="1">
    <citation type="submission" date="2007-10" db="EMBL/GenBank/DDBJ databases">
        <authorList>
            <person name="Wolff J.L.C."/>
            <person name="Valicente F.H."/>
            <person name="Oliveira J.V.C."/>
            <person name="Zanotto P.M.A."/>
        </authorList>
    </citation>
    <scope>NUCLEOTIDE SEQUENCE</scope>
    <source>
        <strain evidence="1">19</strain>
    </source>
</reference>
<dbReference type="InterPro" id="IPR004283">
    <property type="entry name" value="Lef-2"/>
</dbReference>
<gene>
    <name evidence="2" type="primary">lef-2</name>
</gene>
<dbReference type="EMBL" id="MZ292981">
    <property type="protein sequence ID" value="QWS70864.1"/>
    <property type="molecule type" value="Genomic_DNA"/>
</dbReference>
<reference evidence="1" key="2">
    <citation type="journal article" date="2008" name="J. Gen. Virol.">
        <title>Analysis of the genome of Spodoptera frugiperda nucleopolyhedrovirus (SfMNPV-19) and of the high genomic heterogeneity in group II nucleopolyhedroviruses.</title>
        <authorList>
            <person name="Wolff J.L."/>
            <person name="Valicente F.H."/>
            <person name="Martins R."/>
            <person name="Oliveira J.V."/>
            <person name="Zanotto P.M."/>
        </authorList>
    </citation>
    <scope>NUCLEOTIDE SEQUENCE</scope>
    <source>
        <strain evidence="1">19</strain>
    </source>
</reference>
<organismHost>
    <name type="scientific">Lepidoptera</name>
    <name type="common">moths &amp; butterflies</name>
    <dbReference type="NCBI Taxonomy" id="7088"/>
</organismHost>
<proteinExistence type="predicted"/>
<organism evidence="1">
    <name type="scientific">Spodoptera frugiperda nuclear polyhedrosis virus</name>
    <name type="common">SfNPV</name>
    <dbReference type="NCBI Taxonomy" id="10455"/>
    <lineage>
        <taxon>Viruses</taxon>
        <taxon>Viruses incertae sedis</taxon>
        <taxon>Naldaviricetes</taxon>
        <taxon>Lefavirales</taxon>
        <taxon>Baculoviridae</taxon>
        <taxon>Alphabaculovirus</taxon>
        <taxon>Alphabaculovirus spofrugiperdae</taxon>
    </lineage>
</organism>
<evidence type="ECO:0000313" key="1">
    <source>
        <dbReference type="EMBL" id="ACA02573.1"/>
    </source>
</evidence>
<reference evidence="2" key="3">
    <citation type="submission" date="2021-05" db="EMBL/GenBank/DDBJ databases">
        <title>Genome sequence of the Spodoptera frugiperda multiple nucleopolyhedrovirus (SfMNPV) isolated from the fall armyworm, Spodoptera frugiperda, in Nigeria, Africa.</title>
        <authorList>
            <person name="Wennmann J.T."/>
            <person name="Tepa-Yotto G.T."/>
            <person name="Jehle J.A."/>
            <person name="Goergen G."/>
        </authorList>
    </citation>
    <scope>NUCLEOTIDE SEQUENCE</scope>
    <source>
        <strain evidence="2">KA1</strain>
    </source>
</reference>
<accession>B2KWU9</accession>
<dbReference type="Pfam" id="PF03041">
    <property type="entry name" value="Baculo_LEF-2"/>
    <property type="match status" value="1"/>
</dbReference>
<protein>
    <submittedName>
        <fullName evidence="1">LEF-2</fullName>
    </submittedName>
    <submittedName>
        <fullName evidence="2">Late expression factor 2</fullName>
    </submittedName>
</protein>
<name>B2KWU9_NPVSF</name>
<evidence type="ECO:0000313" key="2">
    <source>
        <dbReference type="EMBL" id="QWS70864.1"/>
    </source>
</evidence>
<sequence length="214" mass="24607">MAAEQLLSWTPSNIETIDKNSDYSVLLSDVPSLQVTALTPFLDNGLRVKINGLRLFYVIKNSMNNNNNDNHNINMGNVKVFKGTKSKKNVCFAEACTKSEIVQVLQRKLNMPDCMQKFLMDFQVCPRGNRYRKRFIFNSYIVNVLTCTKCNKLCLVKAMAQLYNHDDKCVQEFDRLLFKNATLYKPPNCENLKNKDKLCFKMGNCKGTNPICNY</sequence>
<dbReference type="EMBL" id="EU258200">
    <property type="protein sequence ID" value="ACA02573.1"/>
    <property type="molecule type" value="Genomic_DNA"/>
</dbReference>
<dbReference type="GO" id="GO:0019083">
    <property type="term" value="P:viral transcription"/>
    <property type="evidence" value="ECO:0007669"/>
    <property type="project" value="InterPro"/>
</dbReference>